<keyword evidence="2" id="KW-1185">Reference proteome</keyword>
<dbReference type="InterPro" id="IPR036947">
    <property type="entry name" value="POLO_box_dom_sf"/>
</dbReference>
<dbReference type="Proteomes" id="UP000035680">
    <property type="component" value="Unassembled WGS sequence"/>
</dbReference>
<dbReference type="Pfam" id="PF00659">
    <property type="entry name" value="POLO_box"/>
    <property type="match status" value="1"/>
</dbReference>
<evidence type="ECO:0000313" key="2">
    <source>
        <dbReference type="Proteomes" id="UP000035680"/>
    </source>
</evidence>
<reference evidence="2" key="1">
    <citation type="submission" date="2014-07" db="EMBL/GenBank/DDBJ databases">
        <authorList>
            <person name="Martin A.A"/>
            <person name="De Silva N."/>
        </authorList>
    </citation>
    <scope>NUCLEOTIDE SEQUENCE</scope>
</reference>
<feature type="domain" description="POLO box" evidence="1">
    <location>
        <begin position="100"/>
        <end position="135"/>
    </location>
</feature>
<reference evidence="3" key="2">
    <citation type="submission" date="2015-08" db="UniProtKB">
        <authorList>
            <consortium name="WormBaseParasite"/>
        </authorList>
    </citation>
    <scope>IDENTIFICATION</scope>
</reference>
<dbReference type="Gene3D" id="3.30.1120.30">
    <property type="entry name" value="POLO box domain"/>
    <property type="match status" value="1"/>
</dbReference>
<dbReference type="AlphaFoldDB" id="A0A0K0F210"/>
<name>A0A0K0F210_STRVS</name>
<dbReference type="SUPFAM" id="SSF82615">
    <property type="entry name" value="Polo-box domain"/>
    <property type="match status" value="1"/>
</dbReference>
<accession>A0A0K0F210</accession>
<dbReference type="InterPro" id="IPR000959">
    <property type="entry name" value="POLO_box_dom"/>
</dbReference>
<evidence type="ECO:0000259" key="1">
    <source>
        <dbReference type="Pfam" id="PF00659"/>
    </source>
</evidence>
<sequence>MSPLFRLRRYVEDYYSNHSKQTSSWKPHRGEIEFENTTVTENVPEEELKIDIEGKSIFISKVVSQFVDLLFKNGPKEMSFWEMGRNTMSCSRRPKHYIYRYQLSDSNVGVNFKDDSRLVVDGTMKNYQYIDKSGVRDHTKFIISISTSSISIIDKDNKLKTHSNGVLINSKMDDFTEEKMSYIKKVVGE</sequence>
<organism evidence="2 3">
    <name type="scientific">Strongyloides venezuelensis</name>
    <name type="common">Threadworm</name>
    <dbReference type="NCBI Taxonomy" id="75913"/>
    <lineage>
        <taxon>Eukaryota</taxon>
        <taxon>Metazoa</taxon>
        <taxon>Ecdysozoa</taxon>
        <taxon>Nematoda</taxon>
        <taxon>Chromadorea</taxon>
        <taxon>Rhabditida</taxon>
        <taxon>Tylenchina</taxon>
        <taxon>Panagrolaimomorpha</taxon>
        <taxon>Strongyloidoidea</taxon>
        <taxon>Strongyloididae</taxon>
        <taxon>Strongyloides</taxon>
    </lineage>
</organism>
<protein>
    <submittedName>
        <fullName evidence="3">Polo kinase</fullName>
    </submittedName>
</protein>
<proteinExistence type="predicted"/>
<evidence type="ECO:0000313" key="3">
    <source>
        <dbReference type="WBParaSite" id="SVE_0283600.1"/>
    </source>
</evidence>
<dbReference type="WBParaSite" id="SVE_0283600.1">
    <property type="protein sequence ID" value="SVE_0283600.1"/>
    <property type="gene ID" value="SVE_0283600"/>
</dbReference>